<evidence type="ECO:0000313" key="1">
    <source>
        <dbReference type="EMBL" id="ODN01740.1"/>
    </source>
</evidence>
<organism evidence="1 2">
    <name type="scientific">Orchesella cincta</name>
    <name type="common">Springtail</name>
    <name type="synonym">Podura cincta</name>
    <dbReference type="NCBI Taxonomy" id="48709"/>
    <lineage>
        <taxon>Eukaryota</taxon>
        <taxon>Metazoa</taxon>
        <taxon>Ecdysozoa</taxon>
        <taxon>Arthropoda</taxon>
        <taxon>Hexapoda</taxon>
        <taxon>Collembola</taxon>
        <taxon>Entomobryomorpha</taxon>
        <taxon>Entomobryoidea</taxon>
        <taxon>Orchesellidae</taxon>
        <taxon>Orchesellinae</taxon>
        <taxon>Orchesella</taxon>
    </lineage>
</organism>
<dbReference type="STRING" id="48709.A0A1D2N8Z6"/>
<keyword evidence="2" id="KW-1185">Reference proteome</keyword>
<dbReference type="EMBL" id="LJIJ01000141">
    <property type="protein sequence ID" value="ODN01740.1"/>
    <property type="molecule type" value="Genomic_DNA"/>
</dbReference>
<evidence type="ECO:0008006" key="3">
    <source>
        <dbReference type="Google" id="ProtNLM"/>
    </source>
</evidence>
<dbReference type="Proteomes" id="UP000094527">
    <property type="component" value="Unassembled WGS sequence"/>
</dbReference>
<comment type="caution">
    <text evidence="1">The sequence shown here is derived from an EMBL/GenBank/DDBJ whole genome shotgun (WGS) entry which is preliminary data.</text>
</comment>
<proteinExistence type="predicted"/>
<sequence length="113" mass="12900">MSRTGSDGVKDVQLQGPRYARISEDLMLRCNYDLETDSLYAVKWYRGSEEFYRFLPKESPPKQTFPITGILVDVSLSTLNSISKCTHEASSEEKQFQQINNDNIHGFSCISKL</sequence>
<dbReference type="PANTHER" id="PTHR21261:SF15">
    <property type="entry name" value="BEATEN PATH IIIA, ISOFORM D-RELATED"/>
    <property type="match status" value="1"/>
</dbReference>
<name>A0A1D2N8Z6_ORCCI</name>
<dbReference type="AlphaFoldDB" id="A0A1D2N8Z6"/>
<protein>
    <recommendedName>
        <fullName evidence="3">Ig-like domain-containing protein</fullName>
    </recommendedName>
</protein>
<dbReference type="OrthoDB" id="6343941at2759"/>
<evidence type="ECO:0000313" key="2">
    <source>
        <dbReference type="Proteomes" id="UP000094527"/>
    </source>
</evidence>
<dbReference type="PANTHER" id="PTHR21261">
    <property type="entry name" value="BEAT PROTEIN"/>
    <property type="match status" value="1"/>
</dbReference>
<reference evidence="1 2" key="1">
    <citation type="journal article" date="2016" name="Genome Biol. Evol.">
        <title>Gene Family Evolution Reflects Adaptation to Soil Environmental Stressors in the Genome of the Collembolan Orchesella cincta.</title>
        <authorList>
            <person name="Faddeeva-Vakhrusheva A."/>
            <person name="Derks M.F."/>
            <person name="Anvar S.Y."/>
            <person name="Agamennone V."/>
            <person name="Suring W."/>
            <person name="Smit S."/>
            <person name="van Straalen N.M."/>
            <person name="Roelofs D."/>
        </authorList>
    </citation>
    <scope>NUCLEOTIDE SEQUENCE [LARGE SCALE GENOMIC DNA]</scope>
    <source>
        <tissue evidence="1">Mixed pool</tissue>
    </source>
</reference>
<accession>A0A1D2N8Z6</accession>
<gene>
    <name evidence="1" type="ORF">Ocin01_04943</name>
</gene>